<reference evidence="2" key="1">
    <citation type="submission" date="2016-02" db="EMBL/GenBank/DDBJ databases">
        <authorList>
            <person name="Wen L."/>
            <person name="He K."/>
            <person name="Yang H."/>
        </authorList>
    </citation>
    <scope>NUCLEOTIDE SEQUENCE [LARGE SCALE GENOMIC DNA]</scope>
    <source>
        <strain evidence="2">JCM 15929</strain>
    </source>
</reference>
<proteinExistence type="predicted"/>
<dbReference type="EMBL" id="LSRF01000057">
    <property type="protein sequence ID" value="KXP05185.1"/>
    <property type="molecule type" value="Genomic_DNA"/>
</dbReference>
<dbReference type="RefSeq" id="WP_068573333.1">
    <property type="nucleotide sequence ID" value="NZ_LSRF01000057.1"/>
</dbReference>
<evidence type="ECO:0000313" key="1">
    <source>
        <dbReference type="EMBL" id="KXP05185.1"/>
    </source>
</evidence>
<accession>A0A138A426</accession>
<gene>
    <name evidence="1" type="ORF">AXK60_13615</name>
</gene>
<dbReference type="STRING" id="239498.AXK60_13615"/>
<evidence type="ECO:0008006" key="3">
    <source>
        <dbReference type="Google" id="ProtNLM"/>
    </source>
</evidence>
<dbReference type="Proteomes" id="UP000070258">
    <property type="component" value="Unassembled WGS sequence"/>
</dbReference>
<name>A0A138A426_9ACTN</name>
<dbReference type="OrthoDB" id="4774024at2"/>
<comment type="caution">
    <text evidence="1">The sequence shown here is derived from an EMBL/GenBank/DDBJ whole genome shotgun (WGS) entry which is preliminary data.</text>
</comment>
<protein>
    <recommendedName>
        <fullName evidence="3">ESX-1 secretion-associated protein</fullName>
    </recommendedName>
</protein>
<evidence type="ECO:0000313" key="2">
    <source>
        <dbReference type="Proteomes" id="UP000070258"/>
    </source>
</evidence>
<organism evidence="1 2">
    <name type="scientific">Tsukamurella pseudospumae</name>
    <dbReference type="NCBI Taxonomy" id="239498"/>
    <lineage>
        <taxon>Bacteria</taxon>
        <taxon>Bacillati</taxon>
        <taxon>Actinomycetota</taxon>
        <taxon>Actinomycetes</taxon>
        <taxon>Mycobacteriales</taxon>
        <taxon>Tsukamurellaceae</taxon>
        <taxon>Tsukamurella</taxon>
    </lineage>
</organism>
<sequence>MGTKIDAAAVRTAGGRYQAVGETLGTIAGRIRGFTAEAGDFGRNYHSDGAAYAAALGTVATVAAAWQAGATACGTGLTNSASAHVRTDDGAATAVTGAGAGG</sequence>
<dbReference type="AlphaFoldDB" id="A0A138A426"/>